<sequence>MFSTKSDPEHHQNHFKYDEAIISPLHAMVRTKSNIKHHEDSNTETNHKRKLTQSKRQDIHDSKKIISHLVHLNREYESFSNISIDKKAANASWLKLPSINTLPHSSLMIDKKTILTCCHL</sequence>
<dbReference type="AlphaFoldDB" id="A0A9Q3D288"/>
<feature type="region of interest" description="Disordered" evidence="1">
    <location>
        <begin position="34"/>
        <end position="58"/>
    </location>
</feature>
<dbReference type="EMBL" id="AVOT02012016">
    <property type="protein sequence ID" value="MBW0493325.1"/>
    <property type="molecule type" value="Genomic_DNA"/>
</dbReference>
<protein>
    <submittedName>
        <fullName evidence="2">Uncharacterized protein</fullName>
    </submittedName>
</protein>
<accession>A0A9Q3D288</accession>
<reference evidence="2" key="1">
    <citation type="submission" date="2021-03" db="EMBL/GenBank/DDBJ databases">
        <title>Draft genome sequence of rust myrtle Austropuccinia psidii MF-1, a brazilian biotype.</title>
        <authorList>
            <person name="Quecine M.C."/>
            <person name="Pachon D.M.R."/>
            <person name="Bonatelli M.L."/>
            <person name="Correr F.H."/>
            <person name="Franceschini L.M."/>
            <person name="Leite T.F."/>
            <person name="Margarido G.R.A."/>
            <person name="Almeida C.A."/>
            <person name="Ferrarezi J.A."/>
            <person name="Labate C.A."/>
        </authorList>
    </citation>
    <scope>NUCLEOTIDE SEQUENCE</scope>
    <source>
        <strain evidence="2">MF-1</strain>
    </source>
</reference>
<evidence type="ECO:0000313" key="3">
    <source>
        <dbReference type="Proteomes" id="UP000765509"/>
    </source>
</evidence>
<name>A0A9Q3D288_9BASI</name>
<comment type="caution">
    <text evidence="2">The sequence shown here is derived from an EMBL/GenBank/DDBJ whole genome shotgun (WGS) entry which is preliminary data.</text>
</comment>
<proteinExistence type="predicted"/>
<evidence type="ECO:0000313" key="2">
    <source>
        <dbReference type="EMBL" id="MBW0493325.1"/>
    </source>
</evidence>
<evidence type="ECO:0000256" key="1">
    <source>
        <dbReference type="SAM" id="MobiDB-lite"/>
    </source>
</evidence>
<dbReference type="Proteomes" id="UP000765509">
    <property type="component" value="Unassembled WGS sequence"/>
</dbReference>
<keyword evidence="3" id="KW-1185">Reference proteome</keyword>
<gene>
    <name evidence="2" type="ORF">O181_033040</name>
</gene>
<organism evidence="2 3">
    <name type="scientific">Austropuccinia psidii MF-1</name>
    <dbReference type="NCBI Taxonomy" id="1389203"/>
    <lineage>
        <taxon>Eukaryota</taxon>
        <taxon>Fungi</taxon>
        <taxon>Dikarya</taxon>
        <taxon>Basidiomycota</taxon>
        <taxon>Pucciniomycotina</taxon>
        <taxon>Pucciniomycetes</taxon>
        <taxon>Pucciniales</taxon>
        <taxon>Sphaerophragmiaceae</taxon>
        <taxon>Austropuccinia</taxon>
    </lineage>
</organism>